<sequence length="705" mass="77057">MAPAVTSAVALVTTAAVALALAASQPIGLPGCNTTCGDVSVPYPFGFGPPHCYWHGFNLTCDGTSSATPRLLLGDGTLRVTKISLRNATVRVMRTGSILNTTGEVVIGDAGWNVTFGSSFRDHGYLLSSRNELVVSGCNVVATLLAEVGERTPRIISGCATFCTIGDGGHDIGPKRDLVATTGKHCTGTSRCCQAPLSLTSPPTEVQVRWLCTGNHTGEQELAPVNVFVAEEGWVDRTGLVGAKELQEAPLVLRWMVTKELPPRNRCADDVRRKLCKSQNSECRAEQPAGYTCICQSGYDGNPYIDGGCRGLIICIAVGSGVGSVLLVLATIYITQSLKYMRATKLKEMYFKQNRGQLLQQLVSQKADIAERMIIPVDELAKATNNFDKARELGGGGHGTVYKGILSDQHVVAIKKSKIAIQKEIDEFINEVAILSQINHKNVVKLFGCCLETEVPLLVYEFISNGTLYQHLHIEGERSLTWGTRLRIATETSSALAYLHSSVSIPIIHRDIKSSNILLDDSLTSKVSDFGASRYIPVDKTGLTTRVQGTIGYLDPMYLYTGRLTEKSDVYSFGIILVELLTRKKPFSYLSTNGDGLVSHFINLLAEKNLVQILDPQVVEEGGQEVLEVAELAASCIKLRGEDRLTMREVEHRLEGIRASRKYNIEFGSIEMNSSLNNKKWQSMEESSRRYSMEEDLVMSASYPR</sequence>
<feature type="non-terminal residue" evidence="17">
    <location>
        <position position="1"/>
    </location>
</feature>
<evidence type="ECO:0000256" key="9">
    <source>
        <dbReference type="ARBA" id="ARBA00022989"/>
    </source>
</evidence>
<keyword evidence="18" id="KW-1185">Reference proteome</keyword>
<dbReference type="InterPro" id="IPR000719">
    <property type="entry name" value="Prot_kinase_dom"/>
</dbReference>
<dbReference type="GO" id="GO:0005886">
    <property type="term" value="C:plasma membrane"/>
    <property type="evidence" value="ECO:0007669"/>
    <property type="project" value="TreeGrafter"/>
</dbReference>
<evidence type="ECO:0000256" key="4">
    <source>
        <dbReference type="ARBA" id="ARBA00022692"/>
    </source>
</evidence>
<evidence type="ECO:0000313" key="18">
    <source>
        <dbReference type="Proteomes" id="UP000324897"/>
    </source>
</evidence>
<evidence type="ECO:0000256" key="12">
    <source>
        <dbReference type="ARBA" id="ARBA00023180"/>
    </source>
</evidence>
<dbReference type="Gramene" id="TVU10507">
    <property type="protein sequence ID" value="TVU10507"/>
    <property type="gene ID" value="EJB05_44043"/>
</dbReference>
<protein>
    <recommendedName>
        <fullName evidence="16">Protein kinase domain-containing protein</fullName>
    </recommendedName>
</protein>
<accession>A0A5J9TGZ4</accession>
<organism evidence="17 18">
    <name type="scientific">Eragrostis curvula</name>
    <name type="common">weeping love grass</name>
    <dbReference type="NCBI Taxonomy" id="38414"/>
    <lineage>
        <taxon>Eukaryota</taxon>
        <taxon>Viridiplantae</taxon>
        <taxon>Streptophyta</taxon>
        <taxon>Embryophyta</taxon>
        <taxon>Tracheophyta</taxon>
        <taxon>Spermatophyta</taxon>
        <taxon>Magnoliopsida</taxon>
        <taxon>Liliopsida</taxon>
        <taxon>Poales</taxon>
        <taxon>Poaceae</taxon>
        <taxon>PACMAD clade</taxon>
        <taxon>Chloridoideae</taxon>
        <taxon>Eragrostideae</taxon>
        <taxon>Eragrostidinae</taxon>
        <taxon>Eragrostis</taxon>
    </lineage>
</organism>
<evidence type="ECO:0000256" key="8">
    <source>
        <dbReference type="ARBA" id="ARBA00022840"/>
    </source>
</evidence>
<evidence type="ECO:0000256" key="15">
    <source>
        <dbReference type="SAM" id="SignalP"/>
    </source>
</evidence>
<dbReference type="GO" id="GO:0005524">
    <property type="term" value="F:ATP binding"/>
    <property type="evidence" value="ECO:0007669"/>
    <property type="project" value="UniProtKB-UniRule"/>
</dbReference>
<dbReference type="FunFam" id="1.10.510.10:FF:000084">
    <property type="entry name" value="Wall-associated receptor kinase 2"/>
    <property type="match status" value="1"/>
</dbReference>
<keyword evidence="8 13" id="KW-0067">ATP-binding</keyword>
<dbReference type="InterPro" id="IPR011009">
    <property type="entry name" value="Kinase-like_dom_sf"/>
</dbReference>
<keyword evidence="11" id="KW-1015">Disulfide bond</keyword>
<evidence type="ECO:0000256" key="6">
    <source>
        <dbReference type="ARBA" id="ARBA00022741"/>
    </source>
</evidence>
<evidence type="ECO:0000256" key="7">
    <source>
        <dbReference type="ARBA" id="ARBA00022777"/>
    </source>
</evidence>
<keyword evidence="7" id="KW-0418">Kinase</keyword>
<keyword evidence="3" id="KW-0808">Transferase</keyword>
<dbReference type="PROSITE" id="PS00108">
    <property type="entry name" value="PROTEIN_KINASE_ST"/>
    <property type="match status" value="1"/>
</dbReference>
<feature type="signal peptide" evidence="15">
    <location>
        <begin position="1"/>
        <end position="22"/>
    </location>
</feature>
<keyword evidence="9 14" id="KW-1133">Transmembrane helix</keyword>
<dbReference type="GO" id="GO:0007166">
    <property type="term" value="P:cell surface receptor signaling pathway"/>
    <property type="evidence" value="ECO:0007669"/>
    <property type="project" value="InterPro"/>
</dbReference>
<evidence type="ECO:0000256" key="2">
    <source>
        <dbReference type="ARBA" id="ARBA00022527"/>
    </source>
</evidence>
<dbReference type="Gene3D" id="3.30.200.20">
    <property type="entry name" value="Phosphorylase Kinase, domain 1"/>
    <property type="match status" value="1"/>
</dbReference>
<keyword evidence="4 14" id="KW-0812">Transmembrane</keyword>
<name>A0A5J9TGZ4_9POAL</name>
<dbReference type="OrthoDB" id="681832at2759"/>
<evidence type="ECO:0000256" key="10">
    <source>
        <dbReference type="ARBA" id="ARBA00023136"/>
    </source>
</evidence>
<dbReference type="InterPro" id="IPR025287">
    <property type="entry name" value="WAK_GUB"/>
</dbReference>
<dbReference type="PROSITE" id="PS00107">
    <property type="entry name" value="PROTEIN_KINASE_ATP"/>
    <property type="match status" value="1"/>
</dbReference>
<keyword evidence="5 15" id="KW-0732">Signal</keyword>
<evidence type="ECO:0000256" key="13">
    <source>
        <dbReference type="PROSITE-ProRule" id="PRU10141"/>
    </source>
</evidence>
<dbReference type="CDD" id="cd14066">
    <property type="entry name" value="STKc_IRAK"/>
    <property type="match status" value="1"/>
</dbReference>
<dbReference type="Proteomes" id="UP000324897">
    <property type="component" value="Chromosome 3"/>
</dbReference>
<proteinExistence type="predicted"/>
<dbReference type="FunFam" id="3.30.200.20:FF:000043">
    <property type="entry name" value="Wall-associated receptor kinase 2"/>
    <property type="match status" value="1"/>
</dbReference>
<reference evidence="17 18" key="1">
    <citation type="journal article" date="2019" name="Sci. Rep.">
        <title>A high-quality genome of Eragrostis curvula grass provides insights into Poaceae evolution and supports new strategies to enhance forage quality.</title>
        <authorList>
            <person name="Carballo J."/>
            <person name="Santos B.A.C.M."/>
            <person name="Zappacosta D."/>
            <person name="Garbus I."/>
            <person name="Selva J.P."/>
            <person name="Gallo C.A."/>
            <person name="Diaz A."/>
            <person name="Albertini E."/>
            <person name="Caccamo M."/>
            <person name="Echenique V."/>
        </authorList>
    </citation>
    <scope>NUCLEOTIDE SEQUENCE [LARGE SCALE GENOMIC DNA]</scope>
    <source>
        <strain evidence="18">cv. Victoria</strain>
        <tissue evidence="17">Leaf</tissue>
    </source>
</reference>
<dbReference type="Pfam" id="PF00069">
    <property type="entry name" value="Pkinase"/>
    <property type="match status" value="1"/>
</dbReference>
<feature type="chain" id="PRO_5023910530" description="Protein kinase domain-containing protein" evidence="15">
    <location>
        <begin position="23"/>
        <end position="705"/>
    </location>
</feature>
<evidence type="ECO:0000259" key="16">
    <source>
        <dbReference type="PROSITE" id="PS50011"/>
    </source>
</evidence>
<dbReference type="Pfam" id="PF13947">
    <property type="entry name" value="GUB_WAK_bind"/>
    <property type="match status" value="1"/>
</dbReference>
<comment type="caution">
    <text evidence="17">The sequence shown here is derived from an EMBL/GenBank/DDBJ whole genome shotgun (WGS) entry which is preliminary data.</text>
</comment>
<dbReference type="GO" id="GO:0030247">
    <property type="term" value="F:polysaccharide binding"/>
    <property type="evidence" value="ECO:0007669"/>
    <property type="project" value="InterPro"/>
</dbReference>
<gene>
    <name evidence="17" type="ORF">EJB05_44043</name>
</gene>
<dbReference type="InterPro" id="IPR045274">
    <property type="entry name" value="WAK-like"/>
</dbReference>
<dbReference type="PROSITE" id="PS50011">
    <property type="entry name" value="PROTEIN_KINASE_DOM"/>
    <property type="match status" value="1"/>
</dbReference>
<dbReference type="InterPro" id="IPR017441">
    <property type="entry name" value="Protein_kinase_ATP_BS"/>
</dbReference>
<keyword evidence="12" id="KW-0325">Glycoprotein</keyword>
<dbReference type="SMART" id="SM00220">
    <property type="entry name" value="S_TKc"/>
    <property type="match status" value="1"/>
</dbReference>
<dbReference type="GO" id="GO:0004674">
    <property type="term" value="F:protein serine/threonine kinase activity"/>
    <property type="evidence" value="ECO:0007669"/>
    <property type="project" value="UniProtKB-KW"/>
</dbReference>
<evidence type="ECO:0000256" key="1">
    <source>
        <dbReference type="ARBA" id="ARBA00004479"/>
    </source>
</evidence>
<keyword evidence="6 13" id="KW-0547">Nucleotide-binding</keyword>
<evidence type="ECO:0000256" key="5">
    <source>
        <dbReference type="ARBA" id="ARBA00022729"/>
    </source>
</evidence>
<evidence type="ECO:0000256" key="11">
    <source>
        <dbReference type="ARBA" id="ARBA00023157"/>
    </source>
</evidence>
<keyword evidence="10 14" id="KW-0472">Membrane</keyword>
<feature type="transmembrane region" description="Helical" evidence="14">
    <location>
        <begin position="311"/>
        <end position="335"/>
    </location>
</feature>
<dbReference type="SUPFAM" id="SSF56112">
    <property type="entry name" value="Protein kinase-like (PK-like)"/>
    <property type="match status" value="1"/>
</dbReference>
<dbReference type="EMBL" id="RWGY01000039">
    <property type="protein sequence ID" value="TVU10507.1"/>
    <property type="molecule type" value="Genomic_DNA"/>
</dbReference>
<keyword evidence="2" id="KW-0723">Serine/threonine-protein kinase</keyword>
<evidence type="ECO:0000256" key="14">
    <source>
        <dbReference type="SAM" id="Phobius"/>
    </source>
</evidence>
<dbReference type="PANTHER" id="PTHR27005:SF215">
    <property type="entry name" value="OS09G0562600 PROTEIN"/>
    <property type="match status" value="1"/>
</dbReference>
<dbReference type="AlphaFoldDB" id="A0A5J9TGZ4"/>
<feature type="domain" description="Protein kinase" evidence="16">
    <location>
        <begin position="387"/>
        <end position="655"/>
    </location>
</feature>
<dbReference type="InterPro" id="IPR008271">
    <property type="entry name" value="Ser/Thr_kinase_AS"/>
</dbReference>
<evidence type="ECO:0000313" key="17">
    <source>
        <dbReference type="EMBL" id="TVU10507.1"/>
    </source>
</evidence>
<comment type="subcellular location">
    <subcellularLocation>
        <location evidence="1">Membrane</location>
        <topology evidence="1">Single-pass type I membrane protein</topology>
    </subcellularLocation>
</comment>
<evidence type="ECO:0000256" key="3">
    <source>
        <dbReference type="ARBA" id="ARBA00022679"/>
    </source>
</evidence>
<feature type="binding site" evidence="13">
    <location>
        <position position="416"/>
    </location>
    <ligand>
        <name>ATP</name>
        <dbReference type="ChEBI" id="CHEBI:30616"/>
    </ligand>
</feature>
<dbReference type="PANTHER" id="PTHR27005">
    <property type="entry name" value="WALL-ASSOCIATED RECEPTOR KINASE-LIKE 21"/>
    <property type="match status" value="1"/>
</dbReference>
<dbReference type="Gene3D" id="1.10.510.10">
    <property type="entry name" value="Transferase(Phosphotransferase) domain 1"/>
    <property type="match status" value="1"/>
</dbReference>